<dbReference type="PANTHER" id="PTHR23070">
    <property type="entry name" value="BCS1 AAA-TYPE ATPASE"/>
    <property type="match status" value="1"/>
</dbReference>
<dbReference type="GeneID" id="36582573"/>
<evidence type="ECO:0000259" key="3">
    <source>
        <dbReference type="Pfam" id="PF25426"/>
    </source>
</evidence>
<dbReference type="Proteomes" id="UP000235371">
    <property type="component" value="Unassembled WGS sequence"/>
</dbReference>
<sequence>GRVLIITTNHREEFDPALIRAGCVDHEVEFENAAQEATQELFKRMYTNSTLVTGAALNRMGKELSKKVPDKMFSPAEIQGFLLMWKKDPRKTLNEVGAWVEGIKEIKEIGSTLLQV</sequence>
<dbReference type="SUPFAM" id="SSF52540">
    <property type="entry name" value="P-loop containing nucleoside triphosphate hydrolases"/>
    <property type="match status" value="1"/>
</dbReference>
<evidence type="ECO:0000313" key="5">
    <source>
        <dbReference type="Proteomes" id="UP000235371"/>
    </source>
</evidence>
<dbReference type="InterPro" id="IPR057495">
    <property type="entry name" value="AAA_lid_BCS1"/>
</dbReference>
<dbReference type="STRING" id="1095630.A0A2J6TDP4"/>
<gene>
    <name evidence="4" type="ORF">K444DRAFT_525875</name>
</gene>
<protein>
    <recommendedName>
        <fullName evidence="3">Mitochondrial chaperone BCS1-like ATPase lid domain-containing protein</fullName>
    </recommendedName>
</protein>
<keyword evidence="5" id="KW-1185">Reference proteome</keyword>
<reference evidence="4 5" key="1">
    <citation type="submission" date="2016-04" db="EMBL/GenBank/DDBJ databases">
        <title>A degradative enzymes factory behind the ericoid mycorrhizal symbiosis.</title>
        <authorList>
            <consortium name="DOE Joint Genome Institute"/>
            <person name="Martino E."/>
            <person name="Morin E."/>
            <person name="Grelet G."/>
            <person name="Kuo A."/>
            <person name="Kohler A."/>
            <person name="Daghino S."/>
            <person name="Barry K."/>
            <person name="Choi C."/>
            <person name="Cichocki N."/>
            <person name="Clum A."/>
            <person name="Copeland A."/>
            <person name="Hainaut M."/>
            <person name="Haridas S."/>
            <person name="Labutti K."/>
            <person name="Lindquist E."/>
            <person name="Lipzen A."/>
            <person name="Khouja H.-R."/>
            <person name="Murat C."/>
            <person name="Ohm R."/>
            <person name="Olson A."/>
            <person name="Spatafora J."/>
            <person name="Veneault-Fourrey C."/>
            <person name="Henrissat B."/>
            <person name="Grigoriev I."/>
            <person name="Martin F."/>
            <person name="Perotto S."/>
        </authorList>
    </citation>
    <scope>NUCLEOTIDE SEQUENCE [LARGE SCALE GENOMIC DNA]</scope>
    <source>
        <strain evidence="4 5">E</strain>
    </source>
</reference>
<evidence type="ECO:0000256" key="1">
    <source>
        <dbReference type="ARBA" id="ARBA00022741"/>
    </source>
</evidence>
<accession>A0A2J6TDP4</accession>
<feature type="domain" description="Mitochondrial chaperone BCS1-like ATPase lid" evidence="3">
    <location>
        <begin position="36"/>
        <end position="97"/>
    </location>
</feature>
<feature type="non-terminal residue" evidence="4">
    <location>
        <position position="1"/>
    </location>
</feature>
<keyword evidence="1" id="KW-0547">Nucleotide-binding</keyword>
<dbReference type="AlphaFoldDB" id="A0A2J6TDP4"/>
<dbReference type="GO" id="GO:0005524">
    <property type="term" value="F:ATP binding"/>
    <property type="evidence" value="ECO:0007669"/>
    <property type="project" value="UniProtKB-KW"/>
</dbReference>
<dbReference type="Gene3D" id="3.40.50.300">
    <property type="entry name" value="P-loop containing nucleotide triphosphate hydrolases"/>
    <property type="match status" value="1"/>
</dbReference>
<dbReference type="OrthoDB" id="10251412at2759"/>
<keyword evidence="2" id="KW-0067">ATP-binding</keyword>
<dbReference type="InterPro" id="IPR050747">
    <property type="entry name" value="Mitochondrial_chaperone_BCS1"/>
</dbReference>
<dbReference type="Pfam" id="PF25426">
    <property type="entry name" value="AAA_lid_BCS1"/>
    <property type="match status" value="1"/>
</dbReference>
<organism evidence="4 5">
    <name type="scientific">Hyaloscypha bicolor E</name>
    <dbReference type="NCBI Taxonomy" id="1095630"/>
    <lineage>
        <taxon>Eukaryota</taxon>
        <taxon>Fungi</taxon>
        <taxon>Dikarya</taxon>
        <taxon>Ascomycota</taxon>
        <taxon>Pezizomycotina</taxon>
        <taxon>Leotiomycetes</taxon>
        <taxon>Helotiales</taxon>
        <taxon>Hyaloscyphaceae</taxon>
        <taxon>Hyaloscypha</taxon>
        <taxon>Hyaloscypha bicolor</taxon>
    </lineage>
</organism>
<name>A0A2J6TDP4_9HELO</name>
<dbReference type="InParanoid" id="A0A2J6TDP4"/>
<evidence type="ECO:0000313" key="4">
    <source>
        <dbReference type="EMBL" id="PMD61157.1"/>
    </source>
</evidence>
<proteinExistence type="predicted"/>
<dbReference type="EMBL" id="KZ613786">
    <property type="protein sequence ID" value="PMD61157.1"/>
    <property type="molecule type" value="Genomic_DNA"/>
</dbReference>
<evidence type="ECO:0000256" key="2">
    <source>
        <dbReference type="ARBA" id="ARBA00022840"/>
    </source>
</evidence>
<dbReference type="InterPro" id="IPR027417">
    <property type="entry name" value="P-loop_NTPase"/>
</dbReference>
<dbReference type="RefSeq" id="XP_024738061.1">
    <property type="nucleotide sequence ID" value="XM_024874493.1"/>
</dbReference>